<keyword evidence="8" id="KW-1185">Reference proteome</keyword>
<dbReference type="EMBL" id="LWCA01002077">
    <property type="protein sequence ID" value="OAF64151.1"/>
    <property type="molecule type" value="Genomic_DNA"/>
</dbReference>
<name>A0A177ARY4_9BILA</name>
<dbReference type="GO" id="GO:0005930">
    <property type="term" value="C:axoneme"/>
    <property type="evidence" value="ECO:0007669"/>
    <property type="project" value="TreeGrafter"/>
</dbReference>
<gene>
    <name evidence="7" type="ORF">A3Q56_08146</name>
</gene>
<comment type="subcellular location">
    <subcellularLocation>
        <location evidence="1">Cell projection</location>
        <location evidence="1">Cilium</location>
    </subcellularLocation>
    <subcellularLocation>
        <location evidence="2">Cytoplasm</location>
    </subcellularLocation>
</comment>
<evidence type="ECO:0000256" key="5">
    <source>
        <dbReference type="ARBA" id="ARBA00023273"/>
    </source>
</evidence>
<protein>
    <recommendedName>
        <fullName evidence="6">HYDIN/VesB/CFA65-like Ig-like domain-containing protein</fullName>
    </recommendedName>
</protein>
<dbReference type="PANTHER" id="PTHR23053:SF0">
    <property type="entry name" value="HYDROCEPHALUS-INDUCING PROTEIN HOMOLOG"/>
    <property type="match status" value="1"/>
</dbReference>
<dbReference type="OrthoDB" id="442692at2759"/>
<feature type="non-terminal residue" evidence="7">
    <location>
        <position position="609"/>
    </location>
</feature>
<evidence type="ECO:0000313" key="8">
    <source>
        <dbReference type="Proteomes" id="UP000078046"/>
    </source>
</evidence>
<reference evidence="7 8" key="1">
    <citation type="submission" date="2016-04" db="EMBL/GenBank/DDBJ databases">
        <title>The genome of Intoshia linei affirms orthonectids as highly simplified spiralians.</title>
        <authorList>
            <person name="Mikhailov K.V."/>
            <person name="Slusarev G.S."/>
            <person name="Nikitin M.A."/>
            <person name="Logacheva M.D."/>
            <person name="Penin A."/>
            <person name="Aleoshin V."/>
            <person name="Panchin Y.V."/>
        </authorList>
    </citation>
    <scope>NUCLEOTIDE SEQUENCE [LARGE SCALE GENOMIC DNA]</scope>
    <source>
        <strain evidence="7">Intl2013</strain>
        <tissue evidence="7">Whole animal</tissue>
    </source>
</reference>
<dbReference type="InterPro" id="IPR053879">
    <property type="entry name" value="HYDIN_VesB_CFA65-like_Ig"/>
</dbReference>
<proteinExistence type="predicted"/>
<evidence type="ECO:0000256" key="2">
    <source>
        <dbReference type="ARBA" id="ARBA00004496"/>
    </source>
</evidence>
<dbReference type="Gene3D" id="2.60.40.10">
    <property type="entry name" value="Immunoglobulins"/>
    <property type="match status" value="4"/>
</dbReference>
<evidence type="ECO:0000256" key="4">
    <source>
        <dbReference type="ARBA" id="ARBA00023069"/>
    </source>
</evidence>
<keyword evidence="4" id="KW-0969">Cilium</keyword>
<dbReference type="GO" id="GO:0003341">
    <property type="term" value="P:cilium movement"/>
    <property type="evidence" value="ECO:0007669"/>
    <property type="project" value="TreeGrafter"/>
</dbReference>
<dbReference type="AlphaFoldDB" id="A0A177ARY4"/>
<dbReference type="GO" id="GO:1904158">
    <property type="term" value="P:axonemal central apparatus assembly"/>
    <property type="evidence" value="ECO:0007669"/>
    <property type="project" value="TreeGrafter"/>
</dbReference>
<comment type="caution">
    <text evidence="7">The sequence shown here is derived from an EMBL/GenBank/DDBJ whole genome shotgun (WGS) entry which is preliminary data.</text>
</comment>
<evidence type="ECO:0000256" key="3">
    <source>
        <dbReference type="ARBA" id="ARBA00022490"/>
    </source>
</evidence>
<evidence type="ECO:0000256" key="1">
    <source>
        <dbReference type="ARBA" id="ARBA00004138"/>
    </source>
</evidence>
<keyword evidence="3" id="KW-0963">Cytoplasm</keyword>
<keyword evidence="5" id="KW-0966">Cell projection</keyword>
<dbReference type="PANTHER" id="PTHR23053">
    <property type="entry name" value="DLEC1 DELETED IN LUNG AND ESOPHAGEAL CANCER 1"/>
    <property type="match status" value="1"/>
</dbReference>
<dbReference type="InterPro" id="IPR033305">
    <property type="entry name" value="Hydin-like"/>
</dbReference>
<evidence type="ECO:0000259" key="6">
    <source>
        <dbReference type="Pfam" id="PF22544"/>
    </source>
</evidence>
<feature type="domain" description="HYDIN/VesB/CFA65-like Ig-like" evidence="6">
    <location>
        <begin position="169"/>
        <end position="286"/>
    </location>
</feature>
<evidence type="ECO:0000313" key="7">
    <source>
        <dbReference type="EMBL" id="OAF64151.1"/>
    </source>
</evidence>
<dbReference type="Pfam" id="PF22544">
    <property type="entry name" value="HYDIN_VesB_CFA65-like_Ig"/>
    <property type="match status" value="1"/>
</dbReference>
<organism evidence="7 8">
    <name type="scientific">Intoshia linei</name>
    <dbReference type="NCBI Taxonomy" id="1819745"/>
    <lineage>
        <taxon>Eukaryota</taxon>
        <taxon>Metazoa</taxon>
        <taxon>Spiralia</taxon>
        <taxon>Lophotrochozoa</taxon>
        <taxon>Mesozoa</taxon>
        <taxon>Orthonectida</taxon>
        <taxon>Rhopaluridae</taxon>
        <taxon>Intoshia</taxon>
    </lineage>
</organism>
<dbReference type="InterPro" id="IPR013783">
    <property type="entry name" value="Ig-like_fold"/>
</dbReference>
<accession>A0A177ARY4</accession>
<dbReference type="Proteomes" id="UP000078046">
    <property type="component" value="Unassembled WGS sequence"/>
</dbReference>
<sequence length="609" mass="68967">MPDTYVTSSRQTPIKIINQSNATGKFIWSIFETDEMEENYINSKKNELVNDYNLNIDKLKESNGLNDPMIRDKIAIAEQSLQIALTSIEEERFSNKTSNQNSENKLDCIEHECFKIEPLKGTIYSNCTAACNIKFEPKKVGKYETFIYCRMEGRQKRTKLHLTGESIGAKLEISLETLDLGNCFIGTNHDYNFEICNRGPIDAKYRFIGYNKASLKVENDLMESCHENCLEFCQFFKFTPNDCSLKPLISQSITASFNPKKMGHFNIPFSFRILNSPQLLTISIIGSCVGPSFQINVDCITLHEIAYGFMTETSFIIKNTSQIDFSFSLRLALNKMSNAGHVQEILSEVDSTVISGMQTHHDDVGCYENDNNAELIILPRKGNLKPNESQIVNIEFTPVNVGKYFNTIIIDMDYIGNDLYFIPFISSCTVPNITCKNDFIDLGRCFVSHQYKTTIVLVNDNNLKAKYQIKKDNFDDNNAPIYYFTQNTEGILTEKSVTTIEINIVINRLGFNTVPVCINIVGDSDKLIIQTISATGIGGVVDVSPNFLNWGTMAVLKNQSKVLKFDNQSPISVDYQLSLQRWPNTVWIIVSKVNGTIKPFEKIDIIIDL</sequence>